<keyword evidence="3" id="KW-1185">Reference proteome</keyword>
<dbReference type="SUPFAM" id="SSF54523">
    <property type="entry name" value="Pili subunits"/>
    <property type="match status" value="1"/>
</dbReference>
<dbReference type="EMBL" id="JAHYBX010000003">
    <property type="protein sequence ID" value="MCA1856244.1"/>
    <property type="molecule type" value="Genomic_DNA"/>
</dbReference>
<gene>
    <name evidence="2" type="ORF">LE190_09930</name>
</gene>
<keyword evidence="1" id="KW-0812">Transmembrane</keyword>
<dbReference type="InterPro" id="IPR012902">
    <property type="entry name" value="N_methyl_site"/>
</dbReference>
<dbReference type="NCBIfam" id="TIGR02532">
    <property type="entry name" value="IV_pilin_GFxxxE"/>
    <property type="match status" value="1"/>
</dbReference>
<proteinExistence type="predicted"/>
<protein>
    <submittedName>
        <fullName evidence="2">Type II secretion system GspH family protein</fullName>
    </submittedName>
</protein>
<dbReference type="RefSeq" id="WP_225238546.1">
    <property type="nucleotide sequence ID" value="NZ_JAHYBX010000003.1"/>
</dbReference>
<feature type="transmembrane region" description="Helical" evidence="1">
    <location>
        <begin position="24"/>
        <end position="44"/>
    </location>
</feature>
<accession>A0ABS7Y982</accession>
<dbReference type="InterPro" id="IPR045584">
    <property type="entry name" value="Pilin-like"/>
</dbReference>
<keyword evidence="1" id="KW-1133">Transmembrane helix</keyword>
<reference evidence="2 3" key="1">
    <citation type="submission" date="2021-07" db="EMBL/GenBank/DDBJ databases">
        <title>Characterization of Violacein-producing bacteria and related species.</title>
        <authorList>
            <person name="Wilson H.S."/>
            <person name="De Leon M.E."/>
        </authorList>
    </citation>
    <scope>NUCLEOTIDE SEQUENCE [LARGE SCALE GENOMIC DNA]</scope>
    <source>
        <strain evidence="2 3">HSC-2F05</strain>
    </source>
</reference>
<dbReference type="Proteomes" id="UP001198602">
    <property type="component" value="Unassembled WGS sequence"/>
</dbReference>
<comment type="caution">
    <text evidence="2">The sequence shown here is derived from an EMBL/GenBank/DDBJ whole genome shotgun (WGS) entry which is preliminary data.</text>
</comment>
<sequence length="182" mass="18497">MTGRFRCSAQGAAVSPQRRRQTGFTMVELIIVLVLIGVLAALGAGRFADRKDFDAAGFAEQTRSMLRHAQKLAIAQNRSVHVLIEASRISLCFNAGACPAASRVPAPAGGNSGSSATRAACASTTWFCEGRPAGVTLASAGTLPASLSFDALGRPSAGLALTVGGSGAPVAVNVAPETGYVH</sequence>
<dbReference type="Pfam" id="PF07963">
    <property type="entry name" value="N_methyl"/>
    <property type="match status" value="1"/>
</dbReference>
<evidence type="ECO:0000313" key="2">
    <source>
        <dbReference type="EMBL" id="MCA1856244.1"/>
    </source>
</evidence>
<name>A0ABS7Y982_9BURK</name>
<evidence type="ECO:0000256" key="1">
    <source>
        <dbReference type="SAM" id="Phobius"/>
    </source>
</evidence>
<organism evidence="2 3">
    <name type="scientific">Massilia hydrophila</name>
    <dbReference type="NCBI Taxonomy" id="3044279"/>
    <lineage>
        <taxon>Bacteria</taxon>
        <taxon>Pseudomonadati</taxon>
        <taxon>Pseudomonadota</taxon>
        <taxon>Betaproteobacteria</taxon>
        <taxon>Burkholderiales</taxon>
        <taxon>Oxalobacteraceae</taxon>
        <taxon>Telluria group</taxon>
        <taxon>Massilia</taxon>
    </lineage>
</organism>
<evidence type="ECO:0000313" key="3">
    <source>
        <dbReference type="Proteomes" id="UP001198602"/>
    </source>
</evidence>
<keyword evidence="1" id="KW-0472">Membrane</keyword>
<dbReference type="Gene3D" id="3.30.700.10">
    <property type="entry name" value="Glycoprotein, Type 4 Pilin"/>
    <property type="match status" value="1"/>
</dbReference>